<dbReference type="NCBIfam" id="TIGR02595">
    <property type="entry name" value="PEP_CTERM"/>
    <property type="match status" value="1"/>
</dbReference>
<evidence type="ECO:0000259" key="2">
    <source>
        <dbReference type="Pfam" id="PF07589"/>
    </source>
</evidence>
<feature type="signal peptide" evidence="1">
    <location>
        <begin position="1"/>
        <end position="24"/>
    </location>
</feature>
<dbReference type="Proteomes" id="UP000267464">
    <property type="component" value="Unassembled WGS sequence"/>
</dbReference>
<keyword evidence="4" id="KW-1185">Reference proteome</keyword>
<feature type="domain" description="Ice-binding protein C-terminal" evidence="2">
    <location>
        <begin position="210"/>
        <end position="234"/>
    </location>
</feature>
<reference evidence="3 4" key="1">
    <citation type="submission" date="2018-08" db="EMBL/GenBank/DDBJ databases">
        <authorList>
            <person name="Khan S.A."/>
            <person name="Jeon C.O."/>
            <person name="Chun B.H."/>
            <person name="Jeong S.E."/>
        </authorList>
    </citation>
    <scope>NUCLEOTIDE SEQUENCE [LARGE SCALE GENOMIC DNA]</scope>
    <source>
        <strain evidence="3 4">S-16</strain>
    </source>
</reference>
<accession>A0A3N7HTM6</accession>
<name>A0A3N7HTM6_9BURK</name>
<dbReference type="EMBL" id="QUSW01000003">
    <property type="protein sequence ID" value="RQP24231.1"/>
    <property type="molecule type" value="Genomic_DNA"/>
</dbReference>
<organism evidence="3 4">
    <name type="scientific">Piscinibacter terrae</name>
    <dbReference type="NCBI Taxonomy" id="2496871"/>
    <lineage>
        <taxon>Bacteria</taxon>
        <taxon>Pseudomonadati</taxon>
        <taxon>Pseudomonadota</taxon>
        <taxon>Betaproteobacteria</taxon>
        <taxon>Burkholderiales</taxon>
        <taxon>Sphaerotilaceae</taxon>
        <taxon>Piscinibacter</taxon>
    </lineage>
</organism>
<dbReference type="RefSeq" id="WP_124540729.1">
    <property type="nucleotide sequence ID" value="NZ_QUSW01000003.1"/>
</dbReference>
<reference evidence="3 4" key="2">
    <citation type="submission" date="2018-12" db="EMBL/GenBank/DDBJ databases">
        <title>Rhizobacter gummiphilus sp. nov., a rubber-degrading bacterium isolated from the soil of a botanical garden in Japan.</title>
        <authorList>
            <person name="Shunsuke S.S."/>
        </authorList>
    </citation>
    <scope>NUCLEOTIDE SEQUENCE [LARGE SCALE GENOMIC DNA]</scope>
    <source>
        <strain evidence="3 4">S-16</strain>
    </source>
</reference>
<proteinExistence type="predicted"/>
<dbReference type="OrthoDB" id="9181446at2"/>
<sequence>MKLSTSLRLAALAAAMAAGSAAHAVPVSFTKLTGLVGAPGGEGTAVYKADLASAGLGDFAAILINDTSGGFGGATGQFTGFDLDAIKLSTTNCATAACASSAAGLSLFDFVSGVVFTPGTQRAPADPKLFGTGPTGSTLDNGVARLGSFDGFSSTVTPDGFISLGDNGSIGFNLTALTSTAGLYMYIGEVGDNGEVAGSSFDLRTDPIPTIPEPETYALMLGGLGIVAFLARRRRAS</sequence>
<comment type="caution">
    <text evidence="3">The sequence shown here is derived from an EMBL/GenBank/DDBJ whole genome shotgun (WGS) entry which is preliminary data.</text>
</comment>
<feature type="chain" id="PRO_5018158382" evidence="1">
    <location>
        <begin position="25"/>
        <end position="237"/>
    </location>
</feature>
<protein>
    <submittedName>
        <fullName evidence="3">PEP-CTERM sorting domain-containing protein</fullName>
    </submittedName>
</protein>
<dbReference type="Pfam" id="PF07589">
    <property type="entry name" value="PEP-CTERM"/>
    <property type="match status" value="1"/>
</dbReference>
<evidence type="ECO:0000313" key="4">
    <source>
        <dbReference type="Proteomes" id="UP000267464"/>
    </source>
</evidence>
<evidence type="ECO:0000313" key="3">
    <source>
        <dbReference type="EMBL" id="RQP24231.1"/>
    </source>
</evidence>
<dbReference type="InterPro" id="IPR013424">
    <property type="entry name" value="Ice-binding_C"/>
</dbReference>
<gene>
    <name evidence="3" type="ORF">DZC73_13010</name>
</gene>
<evidence type="ECO:0000256" key="1">
    <source>
        <dbReference type="SAM" id="SignalP"/>
    </source>
</evidence>
<dbReference type="AlphaFoldDB" id="A0A3N7HTM6"/>
<keyword evidence="1" id="KW-0732">Signal</keyword>